<keyword evidence="2" id="KW-1185">Reference proteome</keyword>
<dbReference type="STRING" id="439228.SAMN06295920_101695"/>
<evidence type="ECO:0000313" key="1">
    <source>
        <dbReference type="EMBL" id="SKB31186.1"/>
    </source>
</evidence>
<organism evidence="1 2">
    <name type="scientific">Rhizorhabdus histidinilytica</name>
    <dbReference type="NCBI Taxonomy" id="439228"/>
    <lineage>
        <taxon>Bacteria</taxon>
        <taxon>Pseudomonadati</taxon>
        <taxon>Pseudomonadota</taxon>
        <taxon>Alphaproteobacteria</taxon>
        <taxon>Sphingomonadales</taxon>
        <taxon>Sphingomonadaceae</taxon>
        <taxon>Rhizorhabdus</taxon>
    </lineage>
</organism>
<evidence type="ECO:0000313" key="2">
    <source>
        <dbReference type="Proteomes" id="UP000189818"/>
    </source>
</evidence>
<dbReference type="EMBL" id="FUYM01000001">
    <property type="protein sequence ID" value="SKB31186.1"/>
    <property type="molecule type" value="Genomic_DNA"/>
</dbReference>
<proteinExistence type="predicted"/>
<reference evidence="2" key="1">
    <citation type="submission" date="2017-02" db="EMBL/GenBank/DDBJ databases">
        <authorList>
            <person name="Varghese N."/>
            <person name="Submissions S."/>
        </authorList>
    </citation>
    <scope>NUCLEOTIDE SEQUENCE [LARGE SCALE GENOMIC DNA]</scope>
    <source>
        <strain evidence="2">UM2</strain>
    </source>
</reference>
<accession>A0A1T5A8D6</accession>
<dbReference type="Proteomes" id="UP000189818">
    <property type="component" value="Unassembled WGS sequence"/>
</dbReference>
<name>A0A1T5A8D6_9SPHN</name>
<sequence length="102" mass="11745">MDKFMQSLVDAPLANPLRLNLVEVEGAPKKRSPSKRTLQMFQAPAPIVKNAREYKERQFNAKIKTMLDYYATTKVPFNRIAEHMNLSVEQVTESMSFRGRKA</sequence>
<dbReference type="RefSeq" id="WP_139385016.1">
    <property type="nucleotide sequence ID" value="NZ_FUYM01000001.1"/>
</dbReference>
<protein>
    <submittedName>
        <fullName evidence="1">Uncharacterized protein</fullName>
    </submittedName>
</protein>
<gene>
    <name evidence="1" type="ORF">SAMN06295920_101695</name>
</gene>
<dbReference type="AlphaFoldDB" id="A0A1T5A8D6"/>